<dbReference type="PANTHER" id="PTHR47494:SF1">
    <property type="entry name" value="NKG2-D TYPE II INTEGRAL MEMBRANE PROTEIN"/>
    <property type="match status" value="1"/>
</dbReference>
<evidence type="ECO:0000256" key="8">
    <source>
        <dbReference type="ARBA" id="ARBA00023157"/>
    </source>
</evidence>
<dbReference type="GO" id="GO:0045954">
    <property type="term" value="P:positive regulation of natural killer cell mediated cytotoxicity"/>
    <property type="evidence" value="ECO:0007669"/>
    <property type="project" value="InterPro"/>
</dbReference>
<protein>
    <submittedName>
        <fullName evidence="13">NKG2-D type II integral membrane protein</fullName>
    </submittedName>
</protein>
<evidence type="ECO:0000256" key="7">
    <source>
        <dbReference type="ARBA" id="ARBA00023136"/>
    </source>
</evidence>
<keyword evidence="3" id="KW-1003">Cell membrane</keyword>
<dbReference type="GO" id="GO:0038023">
    <property type="term" value="F:signaling receptor activity"/>
    <property type="evidence" value="ECO:0007669"/>
    <property type="project" value="TreeGrafter"/>
</dbReference>
<proteinExistence type="predicted"/>
<evidence type="ECO:0000256" key="11">
    <source>
        <dbReference type="SAM" id="MobiDB-lite"/>
    </source>
</evidence>
<evidence type="ECO:0000313" key="14">
    <source>
        <dbReference type="Proteomes" id="UP000299084"/>
    </source>
</evidence>
<dbReference type="GO" id="GO:0009897">
    <property type="term" value="C:external side of plasma membrane"/>
    <property type="evidence" value="ECO:0007669"/>
    <property type="project" value="TreeGrafter"/>
</dbReference>
<reference evidence="13 14" key="1">
    <citation type="journal article" date="2019" name="Mol. Ecol. Resour.">
        <title>Improving Illumina assemblies with Hi-C and long reads: an example with the North African dromedary.</title>
        <authorList>
            <person name="Elbers J.P."/>
            <person name="Rogers M.F."/>
            <person name="Perelman P.L."/>
            <person name="Proskuryakova A.A."/>
            <person name="Serdyukova N.A."/>
            <person name="Johnson W.E."/>
            <person name="Horin P."/>
            <person name="Corander J."/>
            <person name="Murphy D."/>
            <person name="Burger P.A."/>
        </authorList>
    </citation>
    <scope>NUCLEOTIDE SEQUENCE [LARGE SCALE GENOMIC DNA]</scope>
    <source>
        <strain evidence="13">Drom800</strain>
        <tissue evidence="13">Blood</tissue>
    </source>
</reference>
<evidence type="ECO:0000256" key="5">
    <source>
        <dbReference type="ARBA" id="ARBA00022968"/>
    </source>
</evidence>
<evidence type="ECO:0000313" key="13">
    <source>
        <dbReference type="EMBL" id="KAB1254249.1"/>
    </source>
</evidence>
<feature type="compositionally biased region" description="Basic residues" evidence="11">
    <location>
        <begin position="31"/>
        <end position="42"/>
    </location>
</feature>
<feature type="compositionally biased region" description="Basic and acidic residues" evidence="11">
    <location>
        <begin position="18"/>
        <end position="28"/>
    </location>
</feature>
<evidence type="ECO:0000256" key="4">
    <source>
        <dbReference type="ARBA" id="ARBA00022692"/>
    </source>
</evidence>
<keyword evidence="7 12" id="KW-0472">Membrane</keyword>
<evidence type="ECO:0000256" key="3">
    <source>
        <dbReference type="ARBA" id="ARBA00022475"/>
    </source>
</evidence>
<accession>A0A5N4C5P4</accession>
<feature type="region of interest" description="Disordered" evidence="11">
    <location>
        <begin position="18"/>
        <end position="51"/>
    </location>
</feature>
<evidence type="ECO:0000256" key="10">
    <source>
        <dbReference type="ARBA" id="ARBA00023180"/>
    </source>
</evidence>
<dbReference type="Proteomes" id="UP000299084">
    <property type="component" value="Unassembled WGS sequence"/>
</dbReference>
<evidence type="ECO:0000256" key="1">
    <source>
        <dbReference type="ARBA" id="ARBA00004162"/>
    </source>
</evidence>
<evidence type="ECO:0000256" key="12">
    <source>
        <dbReference type="SAM" id="Phobius"/>
    </source>
</evidence>
<sequence>MMESIRDRWAHHGIEMSKSDNYDPELVKHGASARRKKGRHTSKHGENSSPFSLARSVAVAMAIRFLVTVMLGSAMIINCKW</sequence>
<keyword evidence="4 12" id="KW-0812">Transmembrane</keyword>
<dbReference type="AlphaFoldDB" id="A0A5N4C5P4"/>
<keyword evidence="10" id="KW-0325">Glycoprotein</keyword>
<feature type="transmembrane region" description="Helical" evidence="12">
    <location>
        <begin position="57"/>
        <end position="77"/>
    </location>
</feature>
<keyword evidence="14" id="KW-1185">Reference proteome</keyword>
<keyword evidence="6 12" id="KW-1133">Transmembrane helix</keyword>
<gene>
    <name evidence="13" type="ORF">Cadr_000029279</name>
</gene>
<keyword evidence="8" id="KW-1015">Disulfide bond</keyword>
<organism evidence="13 14">
    <name type="scientific">Camelus dromedarius</name>
    <name type="common">Dromedary</name>
    <name type="synonym">Arabian camel</name>
    <dbReference type="NCBI Taxonomy" id="9838"/>
    <lineage>
        <taxon>Eukaryota</taxon>
        <taxon>Metazoa</taxon>
        <taxon>Chordata</taxon>
        <taxon>Craniata</taxon>
        <taxon>Vertebrata</taxon>
        <taxon>Euteleostomi</taxon>
        <taxon>Mammalia</taxon>
        <taxon>Eutheria</taxon>
        <taxon>Laurasiatheria</taxon>
        <taxon>Artiodactyla</taxon>
        <taxon>Tylopoda</taxon>
        <taxon>Camelidae</taxon>
        <taxon>Camelus</taxon>
    </lineage>
</organism>
<keyword evidence="5" id="KW-0735">Signal-anchor</keyword>
<name>A0A5N4C5P4_CAMDR</name>
<comment type="subcellular location">
    <subcellularLocation>
        <location evidence="1">Cell membrane</location>
        <topology evidence="1">Single-pass membrane protein</topology>
    </subcellularLocation>
    <subcellularLocation>
        <location evidence="2">Membrane</location>
        <topology evidence="2">Single-pass type II membrane protein</topology>
    </subcellularLocation>
</comment>
<dbReference type="STRING" id="9838.ENSCDRP00005011783"/>
<comment type="caution">
    <text evidence="13">The sequence shown here is derived from an EMBL/GenBank/DDBJ whole genome shotgun (WGS) entry which is preliminary data.</text>
</comment>
<dbReference type="PANTHER" id="PTHR47494">
    <property type="entry name" value="NKG2-D TYPE II INTEGRAL MEMBRANE PROTEIN"/>
    <property type="match status" value="1"/>
</dbReference>
<dbReference type="EMBL" id="JWIN03000034">
    <property type="protein sequence ID" value="KAB1254249.1"/>
    <property type="molecule type" value="Genomic_DNA"/>
</dbReference>
<evidence type="ECO:0000256" key="6">
    <source>
        <dbReference type="ARBA" id="ARBA00022989"/>
    </source>
</evidence>
<evidence type="ECO:0000256" key="9">
    <source>
        <dbReference type="ARBA" id="ARBA00023170"/>
    </source>
</evidence>
<dbReference type="InterPro" id="IPR042169">
    <property type="entry name" value="NKG2D"/>
</dbReference>
<keyword evidence="9" id="KW-0675">Receptor</keyword>
<evidence type="ECO:0000256" key="2">
    <source>
        <dbReference type="ARBA" id="ARBA00004606"/>
    </source>
</evidence>